<reference evidence="2" key="1">
    <citation type="submission" date="2016-10" db="EMBL/GenBank/DDBJ databases">
        <authorList>
            <person name="Varghese N."/>
            <person name="Submissions S."/>
        </authorList>
    </citation>
    <scope>NUCLEOTIDE SEQUENCE [LARGE SCALE GENOMIC DNA]</scope>
    <source>
        <strain evidence="2">DSM 25811 / CCM 8410 / LMG 26954 / E90</strain>
    </source>
</reference>
<dbReference type="EMBL" id="FMZO01000040">
    <property type="protein sequence ID" value="SDE35063.1"/>
    <property type="molecule type" value="Genomic_DNA"/>
</dbReference>
<name>A0A1G7C781_NIADE</name>
<dbReference type="OrthoDB" id="9883781at2"/>
<organism evidence="1 2">
    <name type="scientific">Niabella drilacis (strain DSM 25811 / CCM 8410 / CCUG 62505 / LMG 26954 / E90)</name>
    <dbReference type="NCBI Taxonomy" id="1285928"/>
    <lineage>
        <taxon>Bacteria</taxon>
        <taxon>Pseudomonadati</taxon>
        <taxon>Bacteroidota</taxon>
        <taxon>Chitinophagia</taxon>
        <taxon>Chitinophagales</taxon>
        <taxon>Chitinophagaceae</taxon>
        <taxon>Niabella</taxon>
    </lineage>
</organism>
<accession>A0A1G7C781</accession>
<protein>
    <submittedName>
        <fullName evidence="1">Uncharacterized protein</fullName>
    </submittedName>
</protein>
<dbReference type="Proteomes" id="UP000198757">
    <property type="component" value="Unassembled WGS sequence"/>
</dbReference>
<dbReference type="STRING" id="1285928.SAMN04487894_1407"/>
<keyword evidence="2" id="KW-1185">Reference proteome</keyword>
<evidence type="ECO:0000313" key="1">
    <source>
        <dbReference type="EMBL" id="SDE35063.1"/>
    </source>
</evidence>
<sequence length="156" mass="18104">MELLFKSIVTGLLILFPAVLMAQLTEHRTDGEKWRVYGQVKRMGLTKASLQYRAHAADSTFILLLEDDRKELKSFFSIRFNSRGNTLHGLYGILISFFEKENWSNKEYIKVFTLGETKVTVYKITDLDPQKTIMLSADKGRARLSKNEINQLFHRL</sequence>
<proteinExistence type="predicted"/>
<evidence type="ECO:0000313" key="2">
    <source>
        <dbReference type="Proteomes" id="UP000198757"/>
    </source>
</evidence>
<gene>
    <name evidence="1" type="ORF">SAMN04487894_1407</name>
</gene>
<dbReference type="RefSeq" id="WP_143019950.1">
    <property type="nucleotide sequence ID" value="NZ_FMZO01000040.1"/>
</dbReference>
<dbReference type="AlphaFoldDB" id="A0A1G7C781"/>